<reference evidence="1 2" key="1">
    <citation type="submission" date="2021-06" db="EMBL/GenBank/DDBJ databases">
        <title>Caerostris extrusa draft genome.</title>
        <authorList>
            <person name="Kono N."/>
            <person name="Arakawa K."/>
        </authorList>
    </citation>
    <scope>NUCLEOTIDE SEQUENCE [LARGE SCALE GENOMIC DNA]</scope>
</reference>
<organism evidence="1 2">
    <name type="scientific">Caerostris extrusa</name>
    <name type="common">Bark spider</name>
    <name type="synonym">Caerostris bankana</name>
    <dbReference type="NCBI Taxonomy" id="172846"/>
    <lineage>
        <taxon>Eukaryota</taxon>
        <taxon>Metazoa</taxon>
        <taxon>Ecdysozoa</taxon>
        <taxon>Arthropoda</taxon>
        <taxon>Chelicerata</taxon>
        <taxon>Arachnida</taxon>
        <taxon>Araneae</taxon>
        <taxon>Araneomorphae</taxon>
        <taxon>Entelegynae</taxon>
        <taxon>Araneoidea</taxon>
        <taxon>Araneidae</taxon>
        <taxon>Caerostris</taxon>
    </lineage>
</organism>
<protein>
    <submittedName>
        <fullName evidence="1">Uncharacterized protein</fullName>
    </submittedName>
</protein>
<evidence type="ECO:0000313" key="1">
    <source>
        <dbReference type="EMBL" id="GIY10978.1"/>
    </source>
</evidence>
<dbReference type="EMBL" id="BPLR01006588">
    <property type="protein sequence ID" value="GIY10978.1"/>
    <property type="molecule type" value="Genomic_DNA"/>
</dbReference>
<sequence length="84" mass="9676">MLFSTQTEIDGSNSHSFPHPFALNKLRQKSRHNSTVMPSFRSGQAHFSVRLFIGTTYLLQDSPSLKHKTTRVIESYEDIFLKSF</sequence>
<dbReference type="Proteomes" id="UP001054945">
    <property type="component" value="Unassembled WGS sequence"/>
</dbReference>
<proteinExistence type="predicted"/>
<keyword evidence="2" id="KW-1185">Reference proteome</keyword>
<accession>A0AAV4QMS0</accession>
<name>A0AAV4QMS0_CAEEX</name>
<comment type="caution">
    <text evidence="1">The sequence shown here is derived from an EMBL/GenBank/DDBJ whole genome shotgun (WGS) entry which is preliminary data.</text>
</comment>
<dbReference type="AlphaFoldDB" id="A0AAV4QMS0"/>
<evidence type="ECO:0000313" key="2">
    <source>
        <dbReference type="Proteomes" id="UP001054945"/>
    </source>
</evidence>
<gene>
    <name evidence="1" type="ORF">CEXT_406421</name>
</gene>